<evidence type="ECO:0000313" key="6">
    <source>
        <dbReference type="Proteomes" id="UP000514509"/>
    </source>
</evidence>
<reference evidence="5 6" key="1">
    <citation type="submission" date="2020-08" db="EMBL/GenBank/DDBJ databases">
        <title>Adhaeribacter dokdonensis sp. nov., isolated from the rhizosphere of Elymus tsukushiensis, a plant native to the Dokdo Islands, Republic of Korea.</title>
        <authorList>
            <person name="Ghim S.Y."/>
        </authorList>
    </citation>
    <scope>NUCLEOTIDE SEQUENCE [LARGE SCALE GENOMIC DNA]</scope>
    <source>
        <strain evidence="5 6">KUDC8001</strain>
    </source>
</reference>
<dbReference type="SUPFAM" id="SSF53474">
    <property type="entry name" value="alpha/beta-Hydrolases"/>
    <property type="match status" value="1"/>
</dbReference>
<feature type="signal peptide" evidence="3">
    <location>
        <begin position="1"/>
        <end position="18"/>
    </location>
</feature>
<dbReference type="KEGG" id="add:HUW48_22215"/>
<organism evidence="5 6">
    <name type="scientific">Adhaeribacter radiodurans</name>
    <dbReference type="NCBI Taxonomy" id="2745197"/>
    <lineage>
        <taxon>Bacteria</taxon>
        <taxon>Pseudomonadati</taxon>
        <taxon>Bacteroidota</taxon>
        <taxon>Cytophagia</taxon>
        <taxon>Cytophagales</taxon>
        <taxon>Hymenobacteraceae</taxon>
        <taxon>Adhaeribacter</taxon>
    </lineage>
</organism>
<feature type="chain" id="PRO_5029679343" evidence="3">
    <location>
        <begin position="19"/>
        <end position="494"/>
    </location>
</feature>
<sequence>MKKVFIFSAFLLSLFGQAQTPLQPLAATKQQPTISFQKVKFKNYAGDSILYELASIKVPENRLALPTDTIQIKILRLKAKSPTPLTPIIFLAGGPGQSGINYIKEDYFQKLIFPLQQQHDIILLDQRGSGSSRPSLLYKTPIIDSKDIFVSPQRMIEFADRIAQVGADTLKRRSIDIRGYTTLQNADDINDLSKALGYSKINLLAISYGTHLALTVAKKYPNILDKMVLIGTSGFNHMHHLPSTYDKQLQQIAALAAQDPAVKNEVPDMIAFLKRVLTKLEKDPVRLQIKEAKTNQLWEVRVGKFGLQMILRLDAGDSYGFIYFPALLYGIEKGDYEQLQEYIQKRFNQFTSGYGSGIGVMRLASGATKARYNQIIQEGKTALLGNAMNTPDLFGQNFWGKIDLGDDFRAPFTSNTRTLFVSGTMDSNSPAANVEEIKKGFTQATHVLVEYAGHEDMLPNENVQQVIKSFYQGASITRTFIPAPKPEFEPVTKR</sequence>
<dbReference type="PANTHER" id="PTHR43798:SF27">
    <property type="entry name" value="HYDROLASE ALPHA_BETA HYDROLASE FOLD FAMILY"/>
    <property type="match status" value="1"/>
</dbReference>
<evidence type="ECO:0000256" key="2">
    <source>
        <dbReference type="ARBA" id="ARBA00022801"/>
    </source>
</evidence>
<evidence type="ECO:0000259" key="4">
    <source>
        <dbReference type="Pfam" id="PF00561"/>
    </source>
</evidence>
<dbReference type="GO" id="GO:0006508">
    <property type="term" value="P:proteolysis"/>
    <property type="evidence" value="ECO:0007669"/>
    <property type="project" value="InterPro"/>
</dbReference>
<dbReference type="AlphaFoldDB" id="A0A7L7LCK1"/>
<gene>
    <name evidence="5" type="ORF">HUW48_22215</name>
</gene>
<protein>
    <submittedName>
        <fullName evidence="5">Alpha/beta fold hydrolase</fullName>
    </submittedName>
</protein>
<dbReference type="EMBL" id="CP055153">
    <property type="protein sequence ID" value="QMU30570.1"/>
    <property type="molecule type" value="Genomic_DNA"/>
</dbReference>
<proteinExistence type="inferred from homology"/>
<dbReference type="Gene3D" id="3.40.50.1820">
    <property type="entry name" value="alpha/beta hydrolase"/>
    <property type="match status" value="1"/>
</dbReference>
<dbReference type="InterPro" id="IPR002410">
    <property type="entry name" value="Peptidase_S33"/>
</dbReference>
<dbReference type="InterPro" id="IPR029058">
    <property type="entry name" value="AB_hydrolase_fold"/>
</dbReference>
<dbReference type="Proteomes" id="UP000514509">
    <property type="component" value="Chromosome"/>
</dbReference>
<evidence type="ECO:0000256" key="1">
    <source>
        <dbReference type="ARBA" id="ARBA00010088"/>
    </source>
</evidence>
<dbReference type="InterPro" id="IPR000073">
    <property type="entry name" value="AB_hydrolase_1"/>
</dbReference>
<dbReference type="PANTHER" id="PTHR43798">
    <property type="entry name" value="MONOACYLGLYCEROL LIPASE"/>
    <property type="match status" value="1"/>
</dbReference>
<keyword evidence="3" id="KW-0732">Signal</keyword>
<dbReference type="GO" id="GO:0016020">
    <property type="term" value="C:membrane"/>
    <property type="evidence" value="ECO:0007669"/>
    <property type="project" value="TreeGrafter"/>
</dbReference>
<dbReference type="Pfam" id="PF00561">
    <property type="entry name" value="Abhydrolase_1"/>
    <property type="match status" value="1"/>
</dbReference>
<keyword evidence="2 5" id="KW-0378">Hydrolase</keyword>
<accession>A0A7L7LCK1</accession>
<dbReference type="GO" id="GO:0008233">
    <property type="term" value="F:peptidase activity"/>
    <property type="evidence" value="ECO:0007669"/>
    <property type="project" value="InterPro"/>
</dbReference>
<name>A0A7L7LCK1_9BACT</name>
<feature type="domain" description="AB hydrolase-1" evidence="4">
    <location>
        <begin position="87"/>
        <end position="458"/>
    </location>
</feature>
<comment type="similarity">
    <text evidence="1">Belongs to the peptidase S33 family.</text>
</comment>
<dbReference type="RefSeq" id="WP_182413016.1">
    <property type="nucleotide sequence ID" value="NZ_CP055153.1"/>
</dbReference>
<evidence type="ECO:0000313" key="5">
    <source>
        <dbReference type="EMBL" id="QMU30570.1"/>
    </source>
</evidence>
<dbReference type="InterPro" id="IPR050266">
    <property type="entry name" value="AB_hydrolase_sf"/>
</dbReference>
<dbReference type="PRINTS" id="PR00793">
    <property type="entry name" value="PROAMNOPTASE"/>
</dbReference>
<evidence type="ECO:0000256" key="3">
    <source>
        <dbReference type="SAM" id="SignalP"/>
    </source>
</evidence>
<keyword evidence="6" id="KW-1185">Reference proteome</keyword>